<dbReference type="EMBL" id="SNRW01001035">
    <property type="protein sequence ID" value="KAA6398100.1"/>
    <property type="molecule type" value="Genomic_DNA"/>
</dbReference>
<accession>A0A5J4WT35</accession>
<feature type="region of interest" description="Disordered" evidence="1">
    <location>
        <begin position="1"/>
        <end position="50"/>
    </location>
</feature>
<feature type="compositionally biased region" description="Basic and acidic residues" evidence="1">
    <location>
        <begin position="1"/>
        <end position="10"/>
    </location>
</feature>
<feature type="compositionally biased region" description="Basic and acidic residues" evidence="1">
    <location>
        <begin position="20"/>
        <end position="38"/>
    </location>
</feature>
<dbReference type="Proteomes" id="UP000324800">
    <property type="component" value="Unassembled WGS sequence"/>
</dbReference>
<evidence type="ECO:0000313" key="2">
    <source>
        <dbReference type="EMBL" id="KAA6398100.1"/>
    </source>
</evidence>
<evidence type="ECO:0000256" key="1">
    <source>
        <dbReference type="SAM" id="MobiDB-lite"/>
    </source>
</evidence>
<protein>
    <submittedName>
        <fullName evidence="2">Uncharacterized protein</fullName>
    </submittedName>
</protein>
<dbReference type="AlphaFoldDB" id="A0A5J4WT35"/>
<gene>
    <name evidence="2" type="ORF">EZS28_006377</name>
</gene>
<comment type="caution">
    <text evidence="2">The sequence shown here is derived from an EMBL/GenBank/DDBJ whole genome shotgun (WGS) entry which is preliminary data.</text>
</comment>
<sequence>MSSLKRRDLIDSFQDAGNRSSERFDKERRLDNNSRSKVDFSPPNSISTEQTLPSIRSNKESLLIQRNSVWDTEFTILFRAGISNSPIQNMESVGLQNPQLCRRSAHPTLEQRKIARINFDNNKNFGSIWVDNSSRKMRNRTKTTSQLLKMCLGLEKDVHKDDSPKKTGTTLLIKEIYQPNIETNSDQDKIYSIDNTQVEFSKNPSKRNFLLLKTN</sequence>
<evidence type="ECO:0000313" key="3">
    <source>
        <dbReference type="Proteomes" id="UP000324800"/>
    </source>
</evidence>
<name>A0A5J4WT35_9EUKA</name>
<proteinExistence type="predicted"/>
<organism evidence="2 3">
    <name type="scientific">Streblomastix strix</name>
    <dbReference type="NCBI Taxonomy" id="222440"/>
    <lineage>
        <taxon>Eukaryota</taxon>
        <taxon>Metamonada</taxon>
        <taxon>Preaxostyla</taxon>
        <taxon>Oxymonadida</taxon>
        <taxon>Streblomastigidae</taxon>
        <taxon>Streblomastix</taxon>
    </lineage>
</organism>
<reference evidence="2 3" key="1">
    <citation type="submission" date="2019-03" db="EMBL/GenBank/DDBJ databases">
        <title>Single cell metagenomics reveals metabolic interactions within the superorganism composed of flagellate Streblomastix strix and complex community of Bacteroidetes bacteria on its surface.</title>
        <authorList>
            <person name="Treitli S.C."/>
            <person name="Kolisko M."/>
            <person name="Husnik F."/>
            <person name="Keeling P."/>
            <person name="Hampl V."/>
        </authorList>
    </citation>
    <scope>NUCLEOTIDE SEQUENCE [LARGE SCALE GENOMIC DNA]</scope>
    <source>
        <strain evidence="2">ST1C</strain>
    </source>
</reference>